<protein>
    <submittedName>
        <fullName evidence="1">8-demethyl-8-(2, 3-dimethoxy-alpha-L-rhamnosyl)-tetracenomycin-C 4'-O-methyltransferase</fullName>
        <ecNumber evidence="1">2.1.1.307</ecNumber>
    </submittedName>
</protein>
<dbReference type="EC" id="2.1.1.307" evidence="1"/>
<evidence type="ECO:0000313" key="1">
    <source>
        <dbReference type="EMBL" id="QJR11708.1"/>
    </source>
</evidence>
<reference evidence="1 2" key="1">
    <citation type="submission" date="2020-04" db="EMBL/GenBank/DDBJ databases">
        <title>Usitatibacter rugosus gen. nov., sp. nov. and Usitatibacter palustris sp. nov., novel members of Usitatibacteraceae fam. nov. within the order Nitrosomonadales isolated from soil.</title>
        <authorList>
            <person name="Huber K.J."/>
            <person name="Neumann-Schaal M."/>
            <person name="Geppert A."/>
            <person name="Luckner M."/>
            <person name="Wanner G."/>
            <person name="Overmann J."/>
        </authorList>
    </citation>
    <scope>NUCLEOTIDE SEQUENCE [LARGE SCALE GENOMIC DNA]</scope>
    <source>
        <strain evidence="1 2">0125_3</strain>
    </source>
</reference>
<dbReference type="AlphaFoldDB" id="A0A6M4GXU0"/>
<dbReference type="GO" id="GO:0008168">
    <property type="term" value="F:methyltransferase activity"/>
    <property type="evidence" value="ECO:0007669"/>
    <property type="project" value="UniProtKB-KW"/>
</dbReference>
<dbReference type="InterPro" id="IPR029063">
    <property type="entry name" value="SAM-dependent_MTases_sf"/>
</dbReference>
<proteinExistence type="predicted"/>
<accession>A0A6M4GXU0</accession>
<dbReference type="Gene3D" id="3.40.50.150">
    <property type="entry name" value="Vaccinia Virus protein VP39"/>
    <property type="match status" value="1"/>
</dbReference>
<name>A0A6M4GXU0_9PROT</name>
<dbReference type="Pfam" id="PF05711">
    <property type="entry name" value="TylF"/>
    <property type="match status" value="1"/>
</dbReference>
<dbReference type="RefSeq" id="WP_171093271.1">
    <property type="nucleotide sequence ID" value="NZ_CP053069.1"/>
</dbReference>
<dbReference type="PANTHER" id="PTHR40036:SF1">
    <property type="entry name" value="MACROCIN O-METHYLTRANSFERASE"/>
    <property type="match status" value="1"/>
</dbReference>
<dbReference type="Proteomes" id="UP000501534">
    <property type="component" value="Chromosome"/>
</dbReference>
<dbReference type="EMBL" id="CP053069">
    <property type="protein sequence ID" value="QJR11708.1"/>
    <property type="molecule type" value="Genomic_DNA"/>
</dbReference>
<keyword evidence="1" id="KW-0489">Methyltransferase</keyword>
<keyword evidence="2" id="KW-1185">Reference proteome</keyword>
<dbReference type="SUPFAM" id="SSF53335">
    <property type="entry name" value="S-adenosyl-L-methionine-dependent methyltransferases"/>
    <property type="match status" value="1"/>
</dbReference>
<dbReference type="GO" id="GO:0032259">
    <property type="term" value="P:methylation"/>
    <property type="evidence" value="ECO:0007669"/>
    <property type="project" value="UniProtKB-KW"/>
</dbReference>
<organism evidence="1 2">
    <name type="scientific">Usitatibacter rugosus</name>
    <dbReference type="NCBI Taxonomy" id="2732067"/>
    <lineage>
        <taxon>Bacteria</taxon>
        <taxon>Pseudomonadati</taxon>
        <taxon>Pseudomonadota</taxon>
        <taxon>Betaproteobacteria</taxon>
        <taxon>Nitrosomonadales</taxon>
        <taxon>Usitatibacteraceae</taxon>
        <taxon>Usitatibacter</taxon>
    </lineage>
</organism>
<dbReference type="InterPro" id="IPR008884">
    <property type="entry name" value="TylF_MeTrfase"/>
</dbReference>
<evidence type="ECO:0000313" key="2">
    <source>
        <dbReference type="Proteomes" id="UP000501534"/>
    </source>
</evidence>
<gene>
    <name evidence="1" type="primary">elmMIII</name>
    <name evidence="1" type="ORF">DSM104443_02790</name>
</gene>
<dbReference type="KEGG" id="uru:DSM104443_02790"/>
<dbReference type="PANTHER" id="PTHR40036">
    <property type="entry name" value="MACROCIN O-METHYLTRANSFERASE"/>
    <property type="match status" value="1"/>
</dbReference>
<keyword evidence="1" id="KW-0808">Transferase</keyword>
<sequence>MSSELRDAYLDLMKKCLTRELFAKNYREIPTNTKTFAKRMRQVAVDGSRAVLGPAGLEIVSTRGPFGETMTHMDSLIHVQKCIEEIVKSETPGDFIETGVWRGGMAIFMKAVLKAHGDTDRNVWVADSFEGLPKPDAKKYKADAGDTLWSHSLDVSMDAVTENFRRYGVLDDRIRFLKGFFEDTIPTAPVDRLALLRLDGDMYGSTMVVLKNLYPKLSVGGYVIVDDYAVVPACKQAVHDYRAEAGIKEPICYFPQEPWDAHWRKES</sequence>